<gene>
    <name evidence="2" type="ORF">QNI16_38545</name>
</gene>
<reference evidence="2" key="1">
    <citation type="submission" date="2023-05" db="EMBL/GenBank/DDBJ databases">
        <authorList>
            <person name="Zhang X."/>
        </authorList>
    </citation>
    <scope>NUCLEOTIDE SEQUENCE</scope>
    <source>
        <strain evidence="2">YF14B1</strain>
    </source>
</reference>
<dbReference type="EMBL" id="JASJOS010000046">
    <property type="protein sequence ID" value="MDJ1486437.1"/>
    <property type="molecule type" value="Genomic_DNA"/>
</dbReference>
<dbReference type="RefSeq" id="WP_313990021.1">
    <property type="nucleotide sequence ID" value="NZ_JASJOS010000046.1"/>
</dbReference>
<name>A0AAE3UC50_9BACT</name>
<dbReference type="InterPro" id="IPR047699">
    <property type="entry name" value="Permease_put_prefix"/>
</dbReference>
<organism evidence="2 3">
    <name type="scientific">Xanthocytophaga flava</name>
    <dbReference type="NCBI Taxonomy" id="3048013"/>
    <lineage>
        <taxon>Bacteria</taxon>
        <taxon>Pseudomonadati</taxon>
        <taxon>Bacteroidota</taxon>
        <taxon>Cytophagia</taxon>
        <taxon>Cytophagales</taxon>
        <taxon>Rhodocytophagaceae</taxon>
        <taxon>Xanthocytophaga</taxon>
    </lineage>
</organism>
<comment type="caution">
    <text evidence="2">The sequence shown here is derived from an EMBL/GenBank/DDBJ whole genome shotgun (WGS) entry which is preliminary data.</text>
</comment>
<sequence length="147" mass="16693">MTKHYSQKPMKPNNQPHPDGQSLQPDPPRWANALLERFCPEQSREEVQGDLAELYAHWLQAYGKREADRRYTLNALRLLQPFGQLRLFGKRKKPSSLPADSPIPAPQLAPIPICSNIPIHSLAIDTVMLGSYLKIGLRNLVKNKVYS</sequence>
<dbReference type="AlphaFoldDB" id="A0AAE3UC50"/>
<dbReference type="NCBIfam" id="NF038404">
    <property type="entry name" value="perm_prefix_2"/>
    <property type="match status" value="1"/>
</dbReference>
<evidence type="ECO:0000256" key="1">
    <source>
        <dbReference type="SAM" id="MobiDB-lite"/>
    </source>
</evidence>
<feature type="non-terminal residue" evidence="2">
    <location>
        <position position="147"/>
    </location>
</feature>
<feature type="region of interest" description="Disordered" evidence="1">
    <location>
        <begin position="1"/>
        <end position="28"/>
    </location>
</feature>
<evidence type="ECO:0000313" key="3">
    <source>
        <dbReference type="Proteomes" id="UP001241110"/>
    </source>
</evidence>
<proteinExistence type="predicted"/>
<evidence type="ECO:0000313" key="2">
    <source>
        <dbReference type="EMBL" id="MDJ1486437.1"/>
    </source>
</evidence>
<protein>
    <submittedName>
        <fullName evidence="2">Permease prefix domain 2-containing transporter</fullName>
    </submittedName>
</protein>
<dbReference type="Proteomes" id="UP001241110">
    <property type="component" value="Unassembled WGS sequence"/>
</dbReference>
<accession>A0AAE3UC50</accession>
<feature type="compositionally biased region" description="Polar residues" evidence="1">
    <location>
        <begin position="12"/>
        <end position="24"/>
    </location>
</feature>